<comment type="caution">
    <text evidence="2">The sequence shown here is derived from an EMBL/GenBank/DDBJ whole genome shotgun (WGS) entry which is preliminary data.</text>
</comment>
<protein>
    <recommendedName>
        <fullName evidence="1">DUF7715 domain-containing protein</fullName>
    </recommendedName>
</protein>
<dbReference type="Proteomes" id="UP000230551">
    <property type="component" value="Unassembled WGS sequence"/>
</dbReference>
<dbReference type="STRING" id="85968.GCA_900073015_02877"/>
<evidence type="ECO:0000313" key="2">
    <source>
        <dbReference type="EMBL" id="PIB75949.1"/>
    </source>
</evidence>
<evidence type="ECO:0000313" key="3">
    <source>
        <dbReference type="Proteomes" id="UP000230551"/>
    </source>
</evidence>
<name>A0A2G5PC86_9MYCO</name>
<dbReference type="AlphaFoldDB" id="A0A2G5PC86"/>
<proteinExistence type="predicted"/>
<gene>
    <name evidence="2" type="ORF">CQY22_007855</name>
</gene>
<evidence type="ECO:0000259" key="1">
    <source>
        <dbReference type="Pfam" id="PF24831"/>
    </source>
</evidence>
<organism evidence="2 3">
    <name type="scientific">Mycolicibacterium brumae</name>
    <dbReference type="NCBI Taxonomy" id="85968"/>
    <lineage>
        <taxon>Bacteria</taxon>
        <taxon>Bacillati</taxon>
        <taxon>Actinomycetota</taxon>
        <taxon>Actinomycetes</taxon>
        <taxon>Mycobacteriales</taxon>
        <taxon>Mycobacteriaceae</taxon>
        <taxon>Mycolicibacterium</taxon>
    </lineage>
</organism>
<dbReference type="InterPro" id="IPR056132">
    <property type="entry name" value="DUF7715"/>
</dbReference>
<dbReference type="EMBL" id="PDCN02000007">
    <property type="protein sequence ID" value="PIB75949.1"/>
    <property type="molecule type" value="Genomic_DNA"/>
</dbReference>
<dbReference type="OrthoDB" id="3476326at2"/>
<feature type="domain" description="DUF7715" evidence="1">
    <location>
        <begin position="1"/>
        <end position="123"/>
    </location>
</feature>
<sequence length="124" mass="13607">MKMLVATTLTQGTRGSDYCFCVAGEPVWIQEPCDKDRRDPERGCGCSRGFAGAASHRATTTAQVADVPLTRDELVLAMRMSLIDGGWPANWAEDIVEENLVIASFFPTGTVIERSFDDFYPRAA</sequence>
<reference evidence="2 3" key="1">
    <citation type="journal article" date="2017" name="Infect. Genet. Evol.">
        <title>The new phylogeny of the genus Mycobacterium: The old and the news.</title>
        <authorList>
            <person name="Tortoli E."/>
            <person name="Fedrizzi T."/>
            <person name="Meehan C.J."/>
            <person name="Trovato A."/>
            <person name="Grottola A."/>
            <person name="Giacobazzi E."/>
            <person name="Serpini G.F."/>
            <person name="Tagliazucchi S."/>
            <person name="Fabio A."/>
            <person name="Bettua C."/>
            <person name="Bertorelli R."/>
            <person name="Frascaro F."/>
            <person name="De Sanctis V."/>
            <person name="Pecorari M."/>
            <person name="Jousson O."/>
            <person name="Segata N."/>
            <person name="Cirillo D.M."/>
        </authorList>
    </citation>
    <scope>NUCLEOTIDE SEQUENCE [LARGE SCALE GENOMIC DNA]</scope>
    <source>
        <strain evidence="2 3">CIP1034565</strain>
    </source>
</reference>
<dbReference type="RefSeq" id="WP_090590597.1">
    <property type="nucleotide sequence ID" value="NZ_CP104302.1"/>
</dbReference>
<accession>A0A2G5PC86</accession>
<dbReference type="Pfam" id="PF24831">
    <property type="entry name" value="DUF7715"/>
    <property type="match status" value="1"/>
</dbReference>
<keyword evidence="3" id="KW-1185">Reference proteome</keyword>